<dbReference type="GO" id="GO:0016567">
    <property type="term" value="P:protein ubiquitination"/>
    <property type="evidence" value="ECO:0007669"/>
    <property type="project" value="InterPro"/>
</dbReference>
<evidence type="ECO:0000256" key="2">
    <source>
        <dbReference type="ARBA" id="ARBA00004906"/>
    </source>
</evidence>
<dbReference type="Pfam" id="PF24570">
    <property type="entry name" value="BACK_BPM_SPOP"/>
    <property type="match status" value="1"/>
</dbReference>
<organism evidence="7 8">
    <name type="scientific">Artemisia annua</name>
    <name type="common">Sweet wormwood</name>
    <dbReference type="NCBI Taxonomy" id="35608"/>
    <lineage>
        <taxon>Eukaryota</taxon>
        <taxon>Viridiplantae</taxon>
        <taxon>Streptophyta</taxon>
        <taxon>Embryophyta</taxon>
        <taxon>Tracheophyta</taxon>
        <taxon>Spermatophyta</taxon>
        <taxon>Magnoliopsida</taxon>
        <taxon>eudicotyledons</taxon>
        <taxon>Gunneridae</taxon>
        <taxon>Pentapetalae</taxon>
        <taxon>asterids</taxon>
        <taxon>campanulids</taxon>
        <taxon>Asterales</taxon>
        <taxon>Asteraceae</taxon>
        <taxon>Asteroideae</taxon>
        <taxon>Anthemideae</taxon>
        <taxon>Artemisiinae</taxon>
        <taxon>Artemisia</taxon>
    </lineage>
</organism>
<dbReference type="CDD" id="cd14736">
    <property type="entry name" value="BACK_AtBPM-like"/>
    <property type="match status" value="1"/>
</dbReference>
<dbReference type="InterPro" id="IPR011333">
    <property type="entry name" value="SKP1/BTB/POZ_sf"/>
</dbReference>
<keyword evidence="5" id="KW-0812">Transmembrane</keyword>
<sequence>MGMATHLAMVVSLLVVINWAVYFYPDGITPTRILLSFPFYRPRCEGSDVRALFELIWFTRSGNDRHKIHVSFFRSLESGPYTLKYRGRCFMVMWLCGEETSIFALVVRVDLPSLMRILMPVIACLLTYCLLTQLGSNKQNLGVWVEPNDLGLSAYLRCLLLLAYYNFSSITLTEVHTYMFRGYKRFYRRAMLETSDYLKDDCLKINCTVGVVVSATHCPVVHSIKVPESDIGLNFGMLLETMEGSDAVFNVAGEIFHAHRLVLAARSSVFRADFFAQEGDDHEIVIADMDPKVFKAMLHFIYRDEINEDELVDSTSSSESCVSDSLLAKLLAAADQYDLCRLKRMCESRFCKDISVSSVGRILALADANHAMELKAICLKFSSENLAAVMRSDGFQYLKTNHPALQSEILKTMAGGEEGYSSGGGVNKTTSVFGQLSDGGDTNERRVRRKN</sequence>
<evidence type="ECO:0000256" key="3">
    <source>
        <dbReference type="ARBA" id="ARBA00010846"/>
    </source>
</evidence>
<dbReference type="OrthoDB" id="6359816at2759"/>
<name>A0A2U1KAJ6_ARTAN</name>
<dbReference type="InterPro" id="IPR002083">
    <property type="entry name" value="MATH/TRAF_dom"/>
</dbReference>
<dbReference type="GO" id="GO:0071472">
    <property type="term" value="P:cellular response to salt stress"/>
    <property type="evidence" value="ECO:0007669"/>
    <property type="project" value="UniProtKB-ARBA"/>
</dbReference>
<dbReference type="Gene3D" id="1.25.40.420">
    <property type="match status" value="1"/>
</dbReference>
<dbReference type="CDD" id="cd00121">
    <property type="entry name" value="MATH"/>
    <property type="match status" value="1"/>
</dbReference>
<dbReference type="SUPFAM" id="SSF49599">
    <property type="entry name" value="TRAF domain-like"/>
    <property type="match status" value="1"/>
</dbReference>
<dbReference type="Proteomes" id="UP000245207">
    <property type="component" value="Unassembled WGS sequence"/>
</dbReference>
<dbReference type="AlphaFoldDB" id="A0A2U1KAJ6"/>
<feature type="domain" description="BTB" evidence="6">
    <location>
        <begin position="245"/>
        <end position="310"/>
    </location>
</feature>
<dbReference type="InterPro" id="IPR034090">
    <property type="entry name" value="BPM_C"/>
</dbReference>
<feature type="region of interest" description="Disordered" evidence="4">
    <location>
        <begin position="420"/>
        <end position="451"/>
    </location>
</feature>
<keyword evidence="5" id="KW-1133">Transmembrane helix</keyword>
<reference evidence="7 8" key="1">
    <citation type="journal article" date="2018" name="Mol. Plant">
        <title>The genome of Artemisia annua provides insight into the evolution of Asteraceae family and artemisinin biosynthesis.</title>
        <authorList>
            <person name="Shen Q."/>
            <person name="Zhang L."/>
            <person name="Liao Z."/>
            <person name="Wang S."/>
            <person name="Yan T."/>
            <person name="Shi P."/>
            <person name="Liu M."/>
            <person name="Fu X."/>
            <person name="Pan Q."/>
            <person name="Wang Y."/>
            <person name="Lv Z."/>
            <person name="Lu X."/>
            <person name="Zhang F."/>
            <person name="Jiang W."/>
            <person name="Ma Y."/>
            <person name="Chen M."/>
            <person name="Hao X."/>
            <person name="Li L."/>
            <person name="Tang Y."/>
            <person name="Lv G."/>
            <person name="Zhou Y."/>
            <person name="Sun X."/>
            <person name="Brodelius P.E."/>
            <person name="Rose J.K.C."/>
            <person name="Tang K."/>
        </authorList>
    </citation>
    <scope>NUCLEOTIDE SEQUENCE [LARGE SCALE GENOMIC DNA]</scope>
    <source>
        <strain evidence="8">cv. Huhao1</strain>
        <tissue evidence="7">Leaf</tissue>
    </source>
</reference>
<keyword evidence="8" id="KW-1185">Reference proteome</keyword>
<dbReference type="PROSITE" id="PS50097">
    <property type="entry name" value="BTB"/>
    <property type="match status" value="1"/>
</dbReference>
<comment type="similarity">
    <text evidence="3">Belongs to the Tdpoz family.</text>
</comment>
<comment type="pathway">
    <text evidence="2">Protein modification; protein ubiquitination.</text>
</comment>
<keyword evidence="5" id="KW-0472">Membrane</keyword>
<dbReference type="PANTHER" id="PTHR26379:SF415">
    <property type="entry name" value="CHROMATIN REMODELING &amp; TRANSCRIPTION REGULATOR BTB-POZ-MATH FAMILY"/>
    <property type="match status" value="1"/>
</dbReference>
<dbReference type="PANTHER" id="PTHR26379">
    <property type="entry name" value="BTB/POZ AND MATH DOMAIN-CONTAINING PROTEIN 1"/>
    <property type="match status" value="1"/>
</dbReference>
<evidence type="ECO:0000256" key="5">
    <source>
        <dbReference type="SAM" id="Phobius"/>
    </source>
</evidence>
<dbReference type="InterPro" id="IPR056423">
    <property type="entry name" value="BACK_BPM_SPOP"/>
</dbReference>
<proteinExistence type="inferred from homology"/>
<protein>
    <submittedName>
        <fullName evidence="7">TRAF-like, SKP1/BTB/POZ domain protein</fullName>
    </submittedName>
</protein>
<dbReference type="SUPFAM" id="SSF54695">
    <property type="entry name" value="POZ domain"/>
    <property type="match status" value="1"/>
</dbReference>
<feature type="transmembrane region" description="Helical" evidence="5">
    <location>
        <begin position="6"/>
        <end position="24"/>
    </location>
</feature>
<comment type="caution">
    <text evidence="7">The sequence shown here is derived from an EMBL/GenBank/DDBJ whole genome shotgun (WGS) entry which is preliminary data.</text>
</comment>
<accession>A0A2U1KAJ6</accession>
<dbReference type="Pfam" id="PF00651">
    <property type="entry name" value="BTB"/>
    <property type="match status" value="1"/>
</dbReference>
<evidence type="ECO:0000256" key="1">
    <source>
        <dbReference type="ARBA" id="ARBA00002668"/>
    </source>
</evidence>
<evidence type="ECO:0000259" key="6">
    <source>
        <dbReference type="PROSITE" id="PS50097"/>
    </source>
</evidence>
<evidence type="ECO:0000313" key="8">
    <source>
        <dbReference type="Proteomes" id="UP000245207"/>
    </source>
</evidence>
<evidence type="ECO:0000256" key="4">
    <source>
        <dbReference type="SAM" id="MobiDB-lite"/>
    </source>
</evidence>
<evidence type="ECO:0000313" key="7">
    <source>
        <dbReference type="EMBL" id="PWA32310.1"/>
    </source>
</evidence>
<dbReference type="FunFam" id="3.30.710.10:FF:000136">
    <property type="entry name" value="BTB-POZ and math domain 1"/>
    <property type="match status" value="1"/>
</dbReference>
<gene>
    <name evidence="7" type="ORF">CTI12_AA625340</name>
</gene>
<dbReference type="STRING" id="35608.A0A2U1KAJ6"/>
<dbReference type="SMART" id="SM00225">
    <property type="entry name" value="BTB"/>
    <property type="match status" value="1"/>
</dbReference>
<comment type="function">
    <text evidence="1">May act as a substrate-specific adapter of an E3 ubiquitin-protein ligase complex (CUL3-RBX1-BTB) which mediates the ubiquitination and subsequent proteasomal degradation of target proteins.</text>
</comment>
<dbReference type="InterPro" id="IPR000210">
    <property type="entry name" value="BTB/POZ_dom"/>
</dbReference>
<dbReference type="EMBL" id="PKPP01025623">
    <property type="protein sequence ID" value="PWA32310.1"/>
    <property type="molecule type" value="Genomic_DNA"/>
</dbReference>
<dbReference type="Gene3D" id="3.30.710.10">
    <property type="entry name" value="Potassium Channel Kv1.1, Chain A"/>
    <property type="match status" value="1"/>
</dbReference>
<dbReference type="InterPro" id="IPR045005">
    <property type="entry name" value="BPM1-6"/>
</dbReference>